<dbReference type="PIRSF" id="PIRSF017082">
    <property type="entry name" value="YflP"/>
    <property type="match status" value="1"/>
</dbReference>
<proteinExistence type="inferred from homology"/>
<gene>
    <name evidence="3" type="ORF">PIGHUM_01705</name>
</gene>
<comment type="similarity">
    <text evidence="1">Belongs to the UPF0065 (bug) family.</text>
</comment>
<dbReference type="InterPro" id="IPR042100">
    <property type="entry name" value="Bug_dom1"/>
</dbReference>
<dbReference type="OrthoDB" id="8958944at2"/>
<accession>A0A3P4B0S2</accession>
<dbReference type="Gene3D" id="3.40.190.10">
    <property type="entry name" value="Periplasmic binding protein-like II"/>
    <property type="match status" value="1"/>
</dbReference>
<keyword evidence="4" id="KW-1185">Reference proteome</keyword>
<dbReference type="Pfam" id="PF03401">
    <property type="entry name" value="TctC"/>
    <property type="match status" value="1"/>
</dbReference>
<evidence type="ECO:0000256" key="2">
    <source>
        <dbReference type="SAM" id="SignalP"/>
    </source>
</evidence>
<dbReference type="PANTHER" id="PTHR42928">
    <property type="entry name" value="TRICARBOXYLATE-BINDING PROTEIN"/>
    <property type="match status" value="1"/>
</dbReference>
<dbReference type="Proteomes" id="UP000277294">
    <property type="component" value="Unassembled WGS sequence"/>
</dbReference>
<dbReference type="AlphaFoldDB" id="A0A3P4B0S2"/>
<keyword evidence="2" id="KW-0732">Signal</keyword>
<feature type="chain" id="PRO_5018217637" evidence="2">
    <location>
        <begin position="26"/>
        <end position="323"/>
    </location>
</feature>
<keyword evidence="3" id="KW-0675">Receptor</keyword>
<evidence type="ECO:0000313" key="4">
    <source>
        <dbReference type="Proteomes" id="UP000277294"/>
    </source>
</evidence>
<dbReference type="Gene3D" id="3.40.190.150">
    <property type="entry name" value="Bordetella uptake gene, domain 1"/>
    <property type="match status" value="1"/>
</dbReference>
<name>A0A3P4B0S2_9BURK</name>
<dbReference type="CDD" id="cd07012">
    <property type="entry name" value="PBP2_Bug_TTT"/>
    <property type="match status" value="1"/>
</dbReference>
<feature type="signal peptide" evidence="2">
    <location>
        <begin position="1"/>
        <end position="25"/>
    </location>
</feature>
<dbReference type="RefSeq" id="WP_124079161.1">
    <property type="nucleotide sequence ID" value="NZ_UWPJ01000015.1"/>
</dbReference>
<sequence length="323" mass="33737">MLDKSMARAAGLAAALCLSAGTAAAQNSYPDKPVKIVVNFTAGGPLDIMARMMAERFNAIFKQPFVVENRTGSGGNIGAAAVANAAPDGYTMLFALDSSFTVNPSLYPSMGFAPEQLKPVMRLASSGMLIAAHASAKAGTLKELVEHGRREPVNFSSAGNGSPGHLSLSMLGQATGMKINHIPYRGNAPAVLALVSGEVQAAALATPGLLQHVNAGTLKALAVTGSQRSPLLPAVPTTAELGFPDIRQDVLYLAMVPAQTPDSVVQALRQAMEQVLAQPDVQQRLRAMDFTLESLDGEAAAKELATVRERYAKIIKSAGMKVD</sequence>
<protein>
    <submittedName>
        <fullName evidence="3">Tripartite tricarboxylate transporter family receptor</fullName>
    </submittedName>
</protein>
<reference evidence="3 4" key="1">
    <citation type="submission" date="2018-10" db="EMBL/GenBank/DDBJ databases">
        <authorList>
            <person name="Criscuolo A."/>
        </authorList>
    </citation>
    <scope>NUCLEOTIDE SEQUENCE [LARGE SCALE GENOMIC DNA]</scope>
    <source>
        <strain evidence="3">DnA1</strain>
    </source>
</reference>
<dbReference type="SUPFAM" id="SSF53850">
    <property type="entry name" value="Periplasmic binding protein-like II"/>
    <property type="match status" value="1"/>
</dbReference>
<dbReference type="PANTHER" id="PTHR42928:SF5">
    <property type="entry name" value="BLR1237 PROTEIN"/>
    <property type="match status" value="1"/>
</dbReference>
<evidence type="ECO:0000313" key="3">
    <source>
        <dbReference type="EMBL" id="VCU69642.1"/>
    </source>
</evidence>
<dbReference type="EMBL" id="UWPJ01000015">
    <property type="protein sequence ID" value="VCU69642.1"/>
    <property type="molecule type" value="Genomic_DNA"/>
</dbReference>
<dbReference type="InterPro" id="IPR005064">
    <property type="entry name" value="BUG"/>
</dbReference>
<organism evidence="3 4">
    <name type="scientific">Pigmentiphaga humi</name>
    <dbReference type="NCBI Taxonomy" id="2478468"/>
    <lineage>
        <taxon>Bacteria</taxon>
        <taxon>Pseudomonadati</taxon>
        <taxon>Pseudomonadota</taxon>
        <taxon>Betaproteobacteria</taxon>
        <taxon>Burkholderiales</taxon>
        <taxon>Alcaligenaceae</taxon>
        <taxon>Pigmentiphaga</taxon>
    </lineage>
</organism>
<evidence type="ECO:0000256" key="1">
    <source>
        <dbReference type="ARBA" id="ARBA00006987"/>
    </source>
</evidence>